<reference evidence="4 5" key="1">
    <citation type="submission" date="2016-02" db="EMBL/GenBank/DDBJ databases">
        <title>Genome analysis of coral dinoflagellate symbionts highlights evolutionary adaptations to a symbiotic lifestyle.</title>
        <authorList>
            <person name="Aranda M."/>
            <person name="Li Y."/>
            <person name="Liew Y.J."/>
            <person name="Baumgarten S."/>
            <person name="Simakov O."/>
            <person name="Wilson M."/>
            <person name="Piel J."/>
            <person name="Ashoor H."/>
            <person name="Bougouffa S."/>
            <person name="Bajic V.B."/>
            <person name="Ryu T."/>
            <person name="Ravasi T."/>
            <person name="Bayer T."/>
            <person name="Micklem G."/>
            <person name="Kim H."/>
            <person name="Bhak J."/>
            <person name="Lajeunesse T.C."/>
            <person name="Voolstra C.R."/>
        </authorList>
    </citation>
    <scope>NUCLEOTIDE SEQUENCE [LARGE SCALE GENOMIC DNA]</scope>
    <source>
        <strain evidence="4 5">CCMP2467</strain>
    </source>
</reference>
<comment type="caution">
    <text evidence="4">The sequence shown here is derived from an EMBL/GenBank/DDBJ whole genome shotgun (WGS) entry which is preliminary data.</text>
</comment>
<keyword evidence="2" id="KW-0812">Transmembrane</keyword>
<protein>
    <recommendedName>
        <fullName evidence="6">Tyrosine-protein kinase ephrin type A/B receptor-like domain-containing protein</fullName>
    </recommendedName>
</protein>
<evidence type="ECO:0000313" key="5">
    <source>
        <dbReference type="Proteomes" id="UP000186817"/>
    </source>
</evidence>
<accession>A0A1Q9D4D6</accession>
<evidence type="ECO:0000256" key="3">
    <source>
        <dbReference type="SAM" id="SignalP"/>
    </source>
</evidence>
<feature type="transmembrane region" description="Helical" evidence="2">
    <location>
        <begin position="1060"/>
        <end position="1080"/>
    </location>
</feature>
<evidence type="ECO:0000256" key="2">
    <source>
        <dbReference type="SAM" id="Phobius"/>
    </source>
</evidence>
<dbReference type="PANTHER" id="PTHR46967:SF2">
    <property type="entry name" value="SUSHI, VON WILLEBRAND FACTOR TYPE A, EGF AND PENTRAXIN DOMAIN-CONTAINING PROTEIN 1-LIKE"/>
    <property type="match status" value="1"/>
</dbReference>
<feature type="transmembrane region" description="Helical" evidence="2">
    <location>
        <begin position="802"/>
        <end position="822"/>
    </location>
</feature>
<proteinExistence type="predicted"/>
<keyword evidence="3" id="KW-0732">Signal</keyword>
<evidence type="ECO:0000313" key="4">
    <source>
        <dbReference type="EMBL" id="OLP90039.1"/>
    </source>
</evidence>
<dbReference type="OrthoDB" id="439917at2759"/>
<feature type="chain" id="PRO_5010225215" description="Tyrosine-protein kinase ephrin type A/B receptor-like domain-containing protein" evidence="3">
    <location>
        <begin position="19"/>
        <end position="1560"/>
    </location>
</feature>
<gene>
    <name evidence="4" type="ORF">AK812_SmicGene28461</name>
</gene>
<keyword evidence="2" id="KW-0472">Membrane</keyword>
<feature type="signal peptide" evidence="3">
    <location>
        <begin position="1"/>
        <end position="18"/>
    </location>
</feature>
<feature type="compositionally biased region" description="Acidic residues" evidence="1">
    <location>
        <begin position="1547"/>
        <end position="1560"/>
    </location>
</feature>
<sequence length="1560" mass="169482">MVSGSLLWVAFCVTCVDAGTINVLMIHNALEDNVGWKDGFLNFFVPFLNSQGGFTITGDAQSPYLLNASLCEFDIAGNGDPITASTVQSCLSRAGDVDVIVVGSSAGNDDIKQLGESLQIPNLHCSGGNPAQWTGATPHAFGMHLPFPWYSRGPMRRAALQGLQRVVIIRNYDWGFPRTSAVAAAEWSLESSMTLIGPTLEWCHQWANMTQTCRVINSSCRCGEQVEFDALGYKYEVASMPSFYEVSEAAVLEAGLNPRDEVVSPALIAFVEGIIEDVRRQGQDPDMVVNWLTSARSGLVAMRQRKFAFQMYFGGPNVAGIAWNGYESYWQNGTAALDTADALYNMGGGQWHHGMLFSDPFFGSSSEMVRQFSELFARPPSYDAAACTSAGIALALSLQRYGRPLPSTLGARREEIRLSIGNLNDETLFGTLRFNRFNQNNGRLTVSWQVLEDGTTMPVLPAEAASTEFRFPAPSWEVRLGCPSGSYAAAITQDDLVPKRCSPCPEGTYRSLPSNGLVFSVCQQCELGTGLLPGVTGATTCSACPAGREQRSEAHRGICHKCPTGQFRGANSSDKCELCPAGTYADEEGLAECKVCALLSSQPDLGQASCLCDIGSFRDQGATAAVADGTVVCTSCEDILPGSTTRYPGSISPLQCLCPAGRFWHRSSPGAPAWCKACGMGLDCRGGFSDENATSQNHQPPMQLVGFSAGVPDFPGADPSYVVTCETSARCPGGPLGHCPDRMKGRGCATCTLGNFYDGSGCAPCTDFAVWPVLVSCILVVAAMFVLYQYSVGLEKPHRESMMTLTVTAGLAVMATQTLSAFTRIELEWIEPLNSLRAALSILAFDIGFLRPQCWVGGVDPLLEYGMAISAYPLCALCMLMVFAFNHFVRGRSISIYQVVNTQGLLVSALYIALTYVALQPFRCIRNPDGSASLVAYRGLTCWDNHDHTVMVVLSVIPLLGVVVAYLALVTWATWRYPLACRAAGGVDFVKRWSFLFTRFHQHSYYFAWVLAVRNLIVGLSPIVFVHLPAIQLVLLHLTVAIYGSLAARVWPWRTQIANILDVSLCFCLLLVVSTGQLLLKKDQENAYVVQVLLLLFLAVAVTGLTLALAVSVMRLMKTSHPYGVFISHHKKAAGTLARWFKMLLAERISDKVFLDSDDVDRLETIVDITGAGTQNLLVLLTSETLKRIWCAAEIASSWGSGTNIVQVACDGCVVTHECIDAVPGAWTEEQQTTLANIGISFQSIKDAYMNLLSKPVIALDRRGAEVAEHERVVQIVLTHCKGLSRNMQRVFSPGTGSESLSGFGTNPKVLMLGDMESSEPGSCCRVMQLLLQAQLEEEVHLLNPSLAVLDMDQLTAALASANVVLVILTQVFKVEKVRNLRFAQLMVPARPQGVLQLAPFAACLTACALSNAELIPVKAEETFLYPDPPFYEKLMAGDCFPEEALANLGTDLSTVKATCTVLFNMLALKFTSHGTERIQATEVHLMCGRILPLLHTEAISMISPTNQGSSKSGRRNSGRDSRRSDTIRLSIRESARLQRIARESNDEGEQVDEEIEEHF</sequence>
<dbReference type="Gene3D" id="2.10.50.10">
    <property type="entry name" value="Tumor Necrosis Factor Receptor, subunit A, domain 2"/>
    <property type="match status" value="2"/>
</dbReference>
<dbReference type="Proteomes" id="UP000186817">
    <property type="component" value="Unassembled WGS sequence"/>
</dbReference>
<dbReference type="SMART" id="SM01411">
    <property type="entry name" value="Ephrin_rec_like"/>
    <property type="match status" value="3"/>
</dbReference>
<feature type="transmembrane region" description="Helical" evidence="2">
    <location>
        <begin position="950"/>
        <end position="972"/>
    </location>
</feature>
<dbReference type="EMBL" id="LSRX01000731">
    <property type="protein sequence ID" value="OLP90039.1"/>
    <property type="molecule type" value="Genomic_DNA"/>
</dbReference>
<dbReference type="PANTHER" id="PTHR46967">
    <property type="entry name" value="INSULIN-LIKE GROWTH FACTOR BINDING PROTEIN,N-TERMINAL"/>
    <property type="match status" value="1"/>
</dbReference>
<keyword evidence="5" id="KW-1185">Reference proteome</keyword>
<feature type="transmembrane region" description="Helical" evidence="2">
    <location>
        <begin position="768"/>
        <end position="790"/>
    </location>
</feature>
<organism evidence="4 5">
    <name type="scientific">Symbiodinium microadriaticum</name>
    <name type="common">Dinoflagellate</name>
    <name type="synonym">Zooxanthella microadriatica</name>
    <dbReference type="NCBI Taxonomy" id="2951"/>
    <lineage>
        <taxon>Eukaryota</taxon>
        <taxon>Sar</taxon>
        <taxon>Alveolata</taxon>
        <taxon>Dinophyceae</taxon>
        <taxon>Suessiales</taxon>
        <taxon>Symbiodiniaceae</taxon>
        <taxon>Symbiodinium</taxon>
    </lineage>
</organism>
<feature type="compositionally biased region" description="Basic and acidic residues" evidence="1">
    <location>
        <begin position="1518"/>
        <end position="1546"/>
    </location>
</feature>
<evidence type="ECO:0008006" key="6">
    <source>
        <dbReference type="Google" id="ProtNLM"/>
    </source>
</evidence>
<feature type="transmembrane region" description="Helical" evidence="2">
    <location>
        <begin position="1092"/>
        <end position="1113"/>
    </location>
</feature>
<dbReference type="SUPFAM" id="SSF57184">
    <property type="entry name" value="Growth factor receptor domain"/>
    <property type="match status" value="1"/>
</dbReference>
<feature type="transmembrane region" description="Helical" evidence="2">
    <location>
        <begin position="865"/>
        <end position="885"/>
    </location>
</feature>
<feature type="transmembrane region" description="Helical" evidence="2">
    <location>
        <begin position="897"/>
        <end position="919"/>
    </location>
</feature>
<name>A0A1Q9D4D6_SYMMI</name>
<feature type="region of interest" description="Disordered" evidence="1">
    <location>
        <begin position="1503"/>
        <end position="1560"/>
    </location>
</feature>
<keyword evidence="2" id="KW-1133">Transmembrane helix</keyword>
<dbReference type="InterPro" id="IPR009030">
    <property type="entry name" value="Growth_fac_rcpt_cys_sf"/>
</dbReference>
<evidence type="ECO:0000256" key="1">
    <source>
        <dbReference type="SAM" id="MobiDB-lite"/>
    </source>
</evidence>